<evidence type="ECO:0000313" key="1">
    <source>
        <dbReference type="EMBL" id="QBQ74721.1"/>
    </source>
</evidence>
<evidence type="ECO:0000313" key="2">
    <source>
        <dbReference type="Proteomes" id="UP000301424"/>
    </source>
</evidence>
<keyword evidence="2" id="KW-1185">Reference proteome</keyword>
<sequence length="344" mass="39775">MNKYAAEFFGKFHYAITVGYDRAEGGPFQFNDGICENFSVYLRRAGVPGIIKDAYMRALADAFQFNGQGRVFPFNTGRMAEYSEEVLTNTVYKNEERKTFLRNMVNDYDLVEHRVVTNLLDQYFRELELWLNGSLDGQRRFRNHTGICTNVEHWLKSHGVDDFALTCNMRNQLTQEFQIAMGARDEGVYDGYPFNANVGHYLNEAQACTTYGNAKRVAYIRRRAARAYLNTSTVDSFLTEFRHWFRAALPADNTFSSAAAVCSNLTRWMRSTGADDFACTWAQKNLMEKFVRMGLHARFPFNERAMEYADERDAGTFYKNPKRCAWIEKMGIISHEELCKQFGD</sequence>
<dbReference type="EMBL" id="MK552141">
    <property type="protein sequence ID" value="QBQ74721.1"/>
    <property type="molecule type" value="Genomic_DNA"/>
</dbReference>
<name>A0A482MKZ6_9CAUD</name>
<organism evidence="1 2">
    <name type="scientific">Burkholderia phage BcepSauron</name>
    <dbReference type="NCBI Taxonomy" id="2530033"/>
    <lineage>
        <taxon>Viruses</taxon>
        <taxon>Duplodnaviria</taxon>
        <taxon>Heunggongvirae</taxon>
        <taxon>Uroviricota</taxon>
        <taxon>Caudoviricetes</taxon>
        <taxon>Sarumanvirus</taxon>
        <taxon>Sarumanvirus bcepsauron</taxon>
    </lineage>
</organism>
<reference evidence="1 2" key="1">
    <citation type="submission" date="2019-02" db="EMBL/GenBank/DDBJ databases">
        <title>Complete genome sequence of Burkholderia cenocepacia phage BcepSauron.</title>
        <authorList>
            <person name="Park K."/>
            <person name="Gonzalez C."/>
            <person name="Liu M."/>
            <person name="Gill J."/>
        </authorList>
    </citation>
    <scope>NUCLEOTIDE SEQUENCE [LARGE SCALE GENOMIC DNA]</scope>
</reference>
<protein>
    <submittedName>
        <fullName evidence="1">Uncharacterized protein</fullName>
    </submittedName>
</protein>
<gene>
    <name evidence="1" type="ORF">BcepSauron_341</name>
</gene>
<accession>A0A482MKZ6</accession>
<dbReference type="Proteomes" id="UP000301424">
    <property type="component" value="Segment"/>
</dbReference>
<proteinExistence type="predicted"/>